<dbReference type="AlphaFoldDB" id="A0A7S2Z592"/>
<evidence type="ECO:0000256" key="4">
    <source>
        <dbReference type="ARBA" id="ARBA00022833"/>
    </source>
</evidence>
<comment type="similarity">
    <text evidence="2 11">Belongs to the zinc-containing alcohol dehydrogenase family. Class-III subfamily.</text>
</comment>
<evidence type="ECO:0000259" key="13">
    <source>
        <dbReference type="Pfam" id="PF08240"/>
    </source>
</evidence>
<feature type="domain" description="Alcohol dehydrogenase-like N-terminal" evidence="13">
    <location>
        <begin position="41"/>
        <end position="173"/>
    </location>
</feature>
<evidence type="ECO:0000256" key="7">
    <source>
        <dbReference type="ARBA" id="ARBA00047793"/>
    </source>
</evidence>
<dbReference type="GO" id="GO:0051903">
    <property type="term" value="F:S-(hydroxymethyl)glutathione dehydrogenase [NAD(P)+] activity"/>
    <property type="evidence" value="ECO:0007669"/>
    <property type="project" value="UniProtKB-EC"/>
</dbReference>
<dbReference type="PROSITE" id="PS00059">
    <property type="entry name" value="ADH_ZINC"/>
    <property type="match status" value="1"/>
</dbReference>
<comment type="catalytic activity">
    <reaction evidence="9">
        <text>a secondary alcohol + NAD(+) = a ketone + NADH + H(+)</text>
        <dbReference type="Rhea" id="RHEA:10740"/>
        <dbReference type="ChEBI" id="CHEBI:15378"/>
        <dbReference type="ChEBI" id="CHEBI:17087"/>
        <dbReference type="ChEBI" id="CHEBI:35681"/>
        <dbReference type="ChEBI" id="CHEBI:57540"/>
        <dbReference type="ChEBI" id="CHEBI:57945"/>
        <dbReference type="EC" id="1.1.1.1"/>
    </reaction>
</comment>
<evidence type="ECO:0000259" key="12">
    <source>
        <dbReference type="Pfam" id="PF00107"/>
    </source>
</evidence>
<comment type="catalytic activity">
    <reaction evidence="10">
        <text>a primary alcohol + NAD(+) = an aldehyde + NADH + H(+)</text>
        <dbReference type="Rhea" id="RHEA:10736"/>
        <dbReference type="ChEBI" id="CHEBI:15378"/>
        <dbReference type="ChEBI" id="CHEBI:15734"/>
        <dbReference type="ChEBI" id="CHEBI:17478"/>
        <dbReference type="ChEBI" id="CHEBI:57540"/>
        <dbReference type="ChEBI" id="CHEBI:57945"/>
        <dbReference type="EC" id="1.1.1.1"/>
    </reaction>
</comment>
<dbReference type="InterPro" id="IPR011032">
    <property type="entry name" value="GroES-like_sf"/>
</dbReference>
<dbReference type="InterPro" id="IPR013154">
    <property type="entry name" value="ADH-like_N"/>
</dbReference>
<dbReference type="GO" id="GO:0004022">
    <property type="term" value="F:alcohol dehydrogenase (NAD+) activity"/>
    <property type="evidence" value="ECO:0007669"/>
    <property type="project" value="UniProtKB-EC"/>
</dbReference>
<comment type="cofactor">
    <cofactor evidence="1 11">
        <name>Zn(2+)</name>
        <dbReference type="ChEBI" id="CHEBI:29105"/>
    </cofactor>
</comment>
<dbReference type="SUPFAM" id="SSF50129">
    <property type="entry name" value="GroES-like"/>
    <property type="match status" value="2"/>
</dbReference>
<keyword evidence="5 11" id="KW-0560">Oxidoreductase</keyword>
<dbReference type="Gene3D" id="3.40.50.720">
    <property type="entry name" value="NAD(P)-binding Rossmann-like Domain"/>
    <property type="match status" value="1"/>
</dbReference>
<dbReference type="EMBL" id="HBHU01009464">
    <property type="protein sequence ID" value="CAE0022920.1"/>
    <property type="molecule type" value="Transcribed_RNA"/>
</dbReference>
<dbReference type="EC" id="1.1.1.284" evidence="11"/>
<dbReference type="GO" id="GO:0005829">
    <property type="term" value="C:cytosol"/>
    <property type="evidence" value="ECO:0007669"/>
    <property type="project" value="TreeGrafter"/>
</dbReference>
<dbReference type="Gene3D" id="3.90.180.10">
    <property type="entry name" value="Medium-chain alcohol dehydrogenases, catalytic domain"/>
    <property type="match status" value="1"/>
</dbReference>
<evidence type="ECO:0000256" key="2">
    <source>
        <dbReference type="ARBA" id="ARBA00010902"/>
    </source>
</evidence>
<keyword evidence="4 11" id="KW-0862">Zinc</keyword>
<evidence type="ECO:0000256" key="10">
    <source>
        <dbReference type="ARBA" id="ARBA00049243"/>
    </source>
</evidence>
<dbReference type="SUPFAM" id="SSF51735">
    <property type="entry name" value="NAD(P)-binding Rossmann-fold domains"/>
    <property type="match status" value="1"/>
</dbReference>
<gene>
    <name evidence="14" type="ORF">CLAU1311_LOCUS6187</name>
</gene>
<dbReference type="InterPro" id="IPR013149">
    <property type="entry name" value="ADH-like_C"/>
</dbReference>
<protein>
    <recommendedName>
        <fullName evidence="11">S-(hydroxymethyl)glutathione dehydrogenase</fullName>
        <ecNumber evidence="11">1.1.1.284</ecNumber>
    </recommendedName>
</protein>
<dbReference type="CDD" id="cd08300">
    <property type="entry name" value="alcohol_DH_class_III"/>
    <property type="match status" value="1"/>
</dbReference>
<dbReference type="Pfam" id="PF00107">
    <property type="entry name" value="ADH_zinc_N"/>
    <property type="match status" value="1"/>
</dbReference>
<evidence type="ECO:0000256" key="8">
    <source>
        <dbReference type="ARBA" id="ARBA00048110"/>
    </source>
</evidence>
<evidence type="ECO:0000256" key="1">
    <source>
        <dbReference type="ARBA" id="ARBA00001947"/>
    </source>
</evidence>
<dbReference type="GO" id="GO:0046294">
    <property type="term" value="P:formaldehyde catabolic process"/>
    <property type="evidence" value="ECO:0007669"/>
    <property type="project" value="InterPro"/>
</dbReference>
<evidence type="ECO:0000313" key="14">
    <source>
        <dbReference type="EMBL" id="CAE0022920.1"/>
    </source>
</evidence>
<dbReference type="PANTHER" id="PTHR43880:SF12">
    <property type="entry name" value="ALCOHOL DEHYDROGENASE CLASS-3"/>
    <property type="match status" value="1"/>
</dbReference>
<dbReference type="InterPro" id="IPR036291">
    <property type="entry name" value="NAD(P)-bd_dom_sf"/>
</dbReference>
<keyword evidence="6 11" id="KW-0520">NAD</keyword>
<dbReference type="FunFam" id="3.90.180.10:FF:000007">
    <property type="entry name" value="Alcohol dehydrogenase 6"/>
    <property type="match status" value="1"/>
</dbReference>
<feature type="domain" description="Alcohol dehydrogenase-like C-terminal" evidence="12">
    <location>
        <begin position="215"/>
        <end position="338"/>
    </location>
</feature>
<evidence type="ECO:0000256" key="11">
    <source>
        <dbReference type="RuleBase" id="RU362016"/>
    </source>
</evidence>
<evidence type="ECO:0000256" key="9">
    <source>
        <dbReference type="ARBA" id="ARBA00049164"/>
    </source>
</evidence>
<dbReference type="FunFam" id="3.40.50.720:FF:000003">
    <property type="entry name" value="S-(hydroxymethyl)glutathione dehydrogenase"/>
    <property type="match status" value="1"/>
</dbReference>
<organism evidence="14">
    <name type="scientific">Chloropicon laureae</name>
    <dbReference type="NCBI Taxonomy" id="464258"/>
    <lineage>
        <taxon>Eukaryota</taxon>
        <taxon>Viridiplantae</taxon>
        <taxon>Chlorophyta</taxon>
        <taxon>Chloropicophyceae</taxon>
        <taxon>Chloropicales</taxon>
        <taxon>Chloropicaceae</taxon>
        <taxon>Chloropicon</taxon>
    </lineage>
</organism>
<sequence length="388" mass="41842">MTAAVDANGQTPKPIECRAWVAYEAKKPLTMETVIVDPPQKGEVRVKIAYTALCHTDAYTLSGQDPEGLFPSILGHEAAGVVESVGEGVTSVQPGDHVIPCYQAYCQHCKMCDSKKTNLCASVRNWTGKGVMKADSQSRFTVKRTGEKIFHFMGTSTFTEYTVVHEVSCAKIRKDADLESASLLGCGVSTGLGAVWNTAKVEEGATAAVFGLGTVGLACVEGLVHAKAAKIIGVDMDPGKFEAGKKWGCTDLVNPKDHPDKAIQDVIVEMTDGGVDYSFECIGNVEVMRSALECCHKGWGESIIIGVAGSGQVIQTRPFQLVTGRVWKGTAFGGFKSRVDVPMLVDKFVNKEIKLKDYITHQMTFEQLNEAFDLLHAGKCLRAVLKAN</sequence>
<dbReference type="NCBIfam" id="TIGR02818">
    <property type="entry name" value="adh_III_F_hyde"/>
    <property type="match status" value="1"/>
</dbReference>
<proteinExistence type="inferred from homology"/>
<dbReference type="InterPro" id="IPR002328">
    <property type="entry name" value="ADH_Zn_CS"/>
</dbReference>
<dbReference type="Pfam" id="PF08240">
    <property type="entry name" value="ADH_N"/>
    <property type="match status" value="1"/>
</dbReference>
<keyword evidence="3 11" id="KW-0479">Metal-binding</keyword>
<dbReference type="GO" id="GO:0008270">
    <property type="term" value="F:zinc ion binding"/>
    <property type="evidence" value="ECO:0007669"/>
    <property type="project" value="InterPro"/>
</dbReference>
<evidence type="ECO:0000256" key="3">
    <source>
        <dbReference type="ARBA" id="ARBA00022723"/>
    </source>
</evidence>
<dbReference type="InterPro" id="IPR014183">
    <property type="entry name" value="ADH_3"/>
</dbReference>
<reference evidence="14" key="1">
    <citation type="submission" date="2021-01" db="EMBL/GenBank/DDBJ databases">
        <authorList>
            <person name="Corre E."/>
            <person name="Pelletier E."/>
            <person name="Niang G."/>
            <person name="Scheremetjew M."/>
            <person name="Finn R."/>
            <person name="Kale V."/>
            <person name="Holt S."/>
            <person name="Cochrane G."/>
            <person name="Meng A."/>
            <person name="Brown T."/>
            <person name="Cohen L."/>
        </authorList>
    </citation>
    <scope>NUCLEOTIDE SEQUENCE</scope>
    <source>
        <strain evidence="14">RCC856</strain>
    </source>
</reference>
<comment type="catalytic activity">
    <reaction evidence="7">
        <text>S-(hydroxymethyl)glutathione + NADP(+) = S-formylglutathione + NADPH + H(+)</text>
        <dbReference type="Rhea" id="RHEA:19981"/>
        <dbReference type="ChEBI" id="CHEBI:15378"/>
        <dbReference type="ChEBI" id="CHEBI:57688"/>
        <dbReference type="ChEBI" id="CHEBI:57783"/>
        <dbReference type="ChEBI" id="CHEBI:58349"/>
        <dbReference type="ChEBI" id="CHEBI:58758"/>
        <dbReference type="EC" id="1.1.1.284"/>
    </reaction>
</comment>
<accession>A0A7S2Z592</accession>
<comment type="catalytic activity">
    <reaction evidence="8 11">
        <text>S-(hydroxymethyl)glutathione + NAD(+) = S-formylglutathione + NADH + H(+)</text>
        <dbReference type="Rhea" id="RHEA:19985"/>
        <dbReference type="ChEBI" id="CHEBI:15378"/>
        <dbReference type="ChEBI" id="CHEBI:57540"/>
        <dbReference type="ChEBI" id="CHEBI:57688"/>
        <dbReference type="ChEBI" id="CHEBI:57945"/>
        <dbReference type="ChEBI" id="CHEBI:58758"/>
        <dbReference type="EC" id="1.1.1.284"/>
    </reaction>
</comment>
<evidence type="ECO:0000256" key="5">
    <source>
        <dbReference type="ARBA" id="ARBA00023002"/>
    </source>
</evidence>
<name>A0A7S2Z592_9CHLO</name>
<evidence type="ECO:0000256" key="6">
    <source>
        <dbReference type="ARBA" id="ARBA00023027"/>
    </source>
</evidence>
<dbReference type="PANTHER" id="PTHR43880">
    <property type="entry name" value="ALCOHOL DEHYDROGENASE"/>
    <property type="match status" value="1"/>
</dbReference>